<keyword evidence="2" id="KW-1185">Reference proteome</keyword>
<name>A0ACC1LWR2_9FUNG</name>
<evidence type="ECO:0000313" key="2">
    <source>
        <dbReference type="Proteomes" id="UP001139981"/>
    </source>
</evidence>
<reference evidence="1" key="1">
    <citation type="submission" date="2022-07" db="EMBL/GenBank/DDBJ databases">
        <title>Phylogenomic reconstructions and comparative analyses of Kickxellomycotina fungi.</title>
        <authorList>
            <person name="Reynolds N.K."/>
            <person name="Stajich J.E."/>
            <person name="Barry K."/>
            <person name="Grigoriev I.V."/>
            <person name="Crous P."/>
            <person name="Smith M.E."/>
        </authorList>
    </citation>
    <scope>NUCLEOTIDE SEQUENCE</scope>
    <source>
        <strain evidence="1">CBS 190363</strain>
    </source>
</reference>
<comment type="caution">
    <text evidence="1">The sequence shown here is derived from an EMBL/GenBank/DDBJ whole genome shotgun (WGS) entry which is preliminary data.</text>
</comment>
<dbReference type="Proteomes" id="UP001139981">
    <property type="component" value="Unassembled WGS sequence"/>
</dbReference>
<evidence type="ECO:0000313" key="1">
    <source>
        <dbReference type="EMBL" id="KAJ2884602.1"/>
    </source>
</evidence>
<sequence length="352" mass="38795">MVNLYSSLGNSNACQTIHRWGTDHDTPREYRSLAGTESVITRSQFALPARGSDANNTSTLAAFNGLPASVTCKSFDPDPLEHIMTGLKMHDNGNILFAIGLRKLMVYDANSLKLKGTLSVIDNVDSVYDVGRDYVVANSCSGEIGVWKSTSCSYRWRYSDIRRFKGVVKKRPMITALRVASDDGGVYAGDSKKCLSYCDFRERYIGKRLQHSGVVSCIENAGDNKLLVGTHEGALDLLDTRFMHDEDKLSAVCSYTTGIAGAGIGGIRMCPQNANMFACSVGSDVLIYYKETSAKRNPLVFSHQAHRTLVTDFSWHPSRNYMYTIGSVDIGDASCPGELQIWRPVDSVMYQL</sequence>
<organism evidence="1 2">
    <name type="scientific">Coemansia aciculifera</name>
    <dbReference type="NCBI Taxonomy" id="417176"/>
    <lineage>
        <taxon>Eukaryota</taxon>
        <taxon>Fungi</taxon>
        <taxon>Fungi incertae sedis</taxon>
        <taxon>Zoopagomycota</taxon>
        <taxon>Kickxellomycotina</taxon>
        <taxon>Kickxellomycetes</taxon>
        <taxon>Kickxellales</taxon>
        <taxon>Kickxellaceae</taxon>
        <taxon>Coemansia</taxon>
    </lineage>
</organism>
<protein>
    <submittedName>
        <fullName evidence="1">Uncharacterized protein</fullName>
    </submittedName>
</protein>
<dbReference type="EMBL" id="JANBVB010002507">
    <property type="protein sequence ID" value="KAJ2884602.1"/>
    <property type="molecule type" value="Genomic_DNA"/>
</dbReference>
<proteinExistence type="predicted"/>
<gene>
    <name evidence="1" type="ORF">IWW38_005411</name>
</gene>
<accession>A0ACC1LWR2</accession>